<dbReference type="RefSeq" id="WP_013227231.1">
    <property type="nucleotide sequence ID" value="NC_014318.1"/>
</dbReference>
<dbReference type="FunFam" id="3.40.50.2000:FF:000072">
    <property type="entry name" value="Glycosyl transferase"/>
    <property type="match status" value="1"/>
</dbReference>
<dbReference type="GO" id="GO:0008194">
    <property type="term" value="F:UDP-glycosyltransferase activity"/>
    <property type="evidence" value="ECO:0007669"/>
    <property type="project" value="InterPro"/>
</dbReference>
<proteinExistence type="inferred from homology"/>
<dbReference type="InterPro" id="IPR010610">
    <property type="entry name" value="EryCIII-like_C"/>
</dbReference>
<dbReference type="HOGENOM" id="CLU_000537_7_4_11"/>
<dbReference type="Pfam" id="PF06722">
    <property type="entry name" value="EryCIII-like_C"/>
    <property type="match status" value="1"/>
</dbReference>
<evidence type="ECO:0000313" key="7">
    <source>
        <dbReference type="Proteomes" id="UP000000328"/>
    </source>
</evidence>
<protein>
    <submittedName>
        <fullName evidence="6">Putative glycosyl transferase</fullName>
    </submittedName>
</protein>
<dbReference type="GeneID" id="92873119"/>
<dbReference type="InterPro" id="IPR048284">
    <property type="entry name" value="EryCIII-like_N"/>
</dbReference>
<evidence type="ECO:0000256" key="1">
    <source>
        <dbReference type="ARBA" id="ARBA00006962"/>
    </source>
</evidence>
<dbReference type="Pfam" id="PF21036">
    <property type="entry name" value="EryCIII-like_N"/>
    <property type="match status" value="1"/>
</dbReference>
<dbReference type="eggNOG" id="COG1819">
    <property type="taxonomic scope" value="Bacteria"/>
</dbReference>
<dbReference type="EMBL" id="CP002000">
    <property type="protein sequence ID" value="ADJ47171.1"/>
    <property type="molecule type" value="Genomic_DNA"/>
</dbReference>
<organism evidence="6 7">
    <name type="scientific">Amycolatopsis mediterranei (strain U-32)</name>
    <dbReference type="NCBI Taxonomy" id="749927"/>
    <lineage>
        <taxon>Bacteria</taxon>
        <taxon>Bacillati</taxon>
        <taxon>Actinomycetota</taxon>
        <taxon>Actinomycetes</taxon>
        <taxon>Pseudonocardiales</taxon>
        <taxon>Pseudonocardiaceae</taxon>
        <taxon>Amycolatopsis</taxon>
    </lineage>
</organism>
<dbReference type="PANTHER" id="PTHR48050:SF13">
    <property type="entry name" value="STEROL 3-BETA-GLUCOSYLTRANSFERASE UGT80A2"/>
    <property type="match status" value="1"/>
</dbReference>
<reference evidence="6 7" key="1">
    <citation type="journal article" date="2010" name="Cell Res.">
        <title>Complete genome sequence of the rifamycin SV-producing Amycolatopsis mediterranei U32 revealed its genetic characteristics in phylogeny and metabolism.</title>
        <authorList>
            <person name="Zhao W."/>
            <person name="Zhong Y."/>
            <person name="Yuan H."/>
            <person name="Wang J."/>
            <person name="Zheng H."/>
            <person name="Wang Y."/>
            <person name="Cen X."/>
            <person name="Xu F."/>
            <person name="Bai J."/>
            <person name="Han X."/>
            <person name="Lu G."/>
            <person name="Zhu Y."/>
            <person name="Shao Z."/>
            <person name="Yan H."/>
            <person name="Li C."/>
            <person name="Peng N."/>
            <person name="Zhang Z."/>
            <person name="Zhang Y."/>
            <person name="Lin W."/>
            <person name="Fan Y."/>
            <person name="Qin Z."/>
            <person name="Hu Y."/>
            <person name="Zhu B."/>
            <person name="Wang S."/>
            <person name="Ding X."/>
            <person name="Zhao G.P."/>
        </authorList>
    </citation>
    <scope>NUCLEOTIDE SEQUENCE [LARGE SCALE GENOMIC DNA]</scope>
    <source>
        <strain evidence="7">U-32</strain>
    </source>
</reference>
<dbReference type="PANTHER" id="PTHR48050">
    <property type="entry name" value="STEROL 3-BETA-GLUCOSYLTRANSFERASE"/>
    <property type="match status" value="1"/>
</dbReference>
<comment type="similarity">
    <text evidence="1">Belongs to the glycosyltransferase 28 family.</text>
</comment>
<dbReference type="Gene3D" id="3.40.50.2000">
    <property type="entry name" value="Glycogen Phosphorylase B"/>
    <property type="match status" value="2"/>
</dbReference>
<dbReference type="InterPro" id="IPR050426">
    <property type="entry name" value="Glycosyltransferase_28"/>
</dbReference>
<dbReference type="InterPro" id="IPR002213">
    <property type="entry name" value="UDP_glucos_trans"/>
</dbReference>
<dbReference type="SUPFAM" id="SSF53756">
    <property type="entry name" value="UDP-Glycosyltransferase/glycogen phosphorylase"/>
    <property type="match status" value="1"/>
</dbReference>
<feature type="domain" description="Erythromycin biosynthesis protein CIII-like N-terminal" evidence="5">
    <location>
        <begin position="22"/>
        <end position="232"/>
    </location>
</feature>
<dbReference type="KEGG" id="amd:AMED_5411"/>
<dbReference type="CDD" id="cd03784">
    <property type="entry name" value="GT1_Gtf-like"/>
    <property type="match status" value="1"/>
</dbReference>
<feature type="domain" description="Erythromycin biosynthesis protein CIII-like C-terminal" evidence="4">
    <location>
        <begin position="247"/>
        <end position="389"/>
    </location>
</feature>
<dbReference type="Proteomes" id="UP000000328">
    <property type="component" value="Chromosome"/>
</dbReference>
<dbReference type="AlphaFoldDB" id="A0A0H3D952"/>
<evidence type="ECO:0000256" key="2">
    <source>
        <dbReference type="ARBA" id="ARBA00022676"/>
    </source>
</evidence>
<gene>
    <name evidence="6" type="ordered locus">AMED_5411</name>
</gene>
<evidence type="ECO:0000256" key="3">
    <source>
        <dbReference type="ARBA" id="ARBA00022679"/>
    </source>
</evidence>
<accession>A0A0H3D952</accession>
<dbReference type="PATRIC" id="fig|749927.5.peg.5609"/>
<dbReference type="OrthoDB" id="6620093at2"/>
<sequence>MRVLLTSWAWPTHYFWLTPIAWSLRAAGHEVLVAVPPGAVAGVTRGGLPAAAVGADFDVLPIIEKYYWASPLAEEAAAGELTDWAAARAAGEQPLAVYALIAKVMQDDLVTLVRRWQPDLLVFDAVTYAGPLAAAACGVPAVRQIWGVDYSSYLTGFAPRALAAHRAALGLDGLDGLDVLGAATLDPCPPSLQRRDDVRRLFARHLPFNGSGTVPRWLLDPPRRKRICVTWGTIAHVLGERAFGVDRVLGAFAEVDAEVVCAVSPRDRARLGVLPANVRVAENLPLHLLLSSCDLIVSQGGAGAVASAVTAGVPQVCVPHFGEHVLNSRAIADAGAGELVPLDAATVDSVGAAVLRVLGSATHEKAAAALAEEAAAQPSLSEVAAGLPELAGVKGSGACG</sequence>
<dbReference type="GO" id="GO:0016758">
    <property type="term" value="F:hexosyltransferase activity"/>
    <property type="evidence" value="ECO:0007669"/>
    <property type="project" value="UniProtKB-ARBA"/>
</dbReference>
<evidence type="ECO:0000259" key="4">
    <source>
        <dbReference type="Pfam" id="PF06722"/>
    </source>
</evidence>
<name>A0A0H3D952_AMYMU</name>
<keyword evidence="3 6" id="KW-0808">Transferase</keyword>
<keyword evidence="2" id="KW-0328">Glycosyltransferase</keyword>
<dbReference type="GO" id="GO:0017000">
    <property type="term" value="P:antibiotic biosynthetic process"/>
    <property type="evidence" value="ECO:0007669"/>
    <property type="project" value="UniProtKB-ARBA"/>
</dbReference>
<evidence type="ECO:0000259" key="5">
    <source>
        <dbReference type="Pfam" id="PF21036"/>
    </source>
</evidence>
<evidence type="ECO:0000313" key="6">
    <source>
        <dbReference type="EMBL" id="ADJ47171.1"/>
    </source>
</evidence>